<protein>
    <submittedName>
        <fullName evidence="7">Pyridine nucleotide-disulfide oxidoreductase</fullName>
    </submittedName>
</protein>
<dbReference type="InterPro" id="IPR023753">
    <property type="entry name" value="FAD/NAD-binding_dom"/>
</dbReference>
<evidence type="ECO:0000259" key="6">
    <source>
        <dbReference type="Pfam" id="PF14759"/>
    </source>
</evidence>
<dbReference type="InterPro" id="IPR036188">
    <property type="entry name" value="FAD/NAD-bd_sf"/>
</dbReference>
<gene>
    <name evidence="7" type="ORF">GNZ13_38255</name>
</gene>
<reference evidence="7 8" key="1">
    <citation type="submission" date="2019-11" db="EMBL/GenBank/DDBJ databases">
        <title>Metabolism of dissolved organic matter in forest soils.</title>
        <authorList>
            <person name="Cyle K.T."/>
            <person name="Wilhelm R.C."/>
            <person name="Martinez C.E."/>
        </authorList>
    </citation>
    <scope>NUCLEOTIDE SEQUENCE [LARGE SCALE GENOMIC DNA]</scope>
    <source>
        <strain evidence="7 8">5N</strain>
    </source>
</reference>
<dbReference type="InterPro" id="IPR016156">
    <property type="entry name" value="FAD/NAD-linked_Rdtase_dimer_sf"/>
</dbReference>
<sequence length="411" mass="44388">MKSIVVVGANLAGGRSVEALRQAGFDGRITLIGEEPWRPYERPPLSKEALWEPGKSAQKIFLHSEDWYHVNRVDLRLGARAVELDFSAGGVRLSDDELITAEKFLLATGARARLLPLSGADAPNVHHLRTKDQADALARELYPGARIVVIGMGVIGSEVAASAHKIGCEVFAVEPTHATMIRAVGERFGHWLAEKHRIKGIHVRFGVSPLALRQREGKVHAVELSNGESIDCDAVVVGIGIVPATELAAGAGLVVDNGIVVDRSSRTSHMNVFAAGDVASQPGFFGGRVRLETYQNATDQASVAAQAMLGKTVEYFKPAWFWSDQYDLNIQGVGRLDNSLSIVVRGDLESDDFSAFFLNGHVVEGVLTVNRAFEMGVGKRLVERRISVDPGALADSSTELRDLLKVRSDAA</sequence>
<accession>A0A972NV28</accession>
<dbReference type="InterPro" id="IPR050446">
    <property type="entry name" value="FAD-oxidoreductase/Apoptosis"/>
</dbReference>
<evidence type="ECO:0000256" key="3">
    <source>
        <dbReference type="ARBA" id="ARBA00022827"/>
    </source>
</evidence>
<dbReference type="GO" id="GO:0016651">
    <property type="term" value="F:oxidoreductase activity, acting on NAD(P)H"/>
    <property type="evidence" value="ECO:0007669"/>
    <property type="project" value="TreeGrafter"/>
</dbReference>
<evidence type="ECO:0000313" key="7">
    <source>
        <dbReference type="EMBL" id="NPT60246.1"/>
    </source>
</evidence>
<dbReference type="Gene3D" id="3.50.50.60">
    <property type="entry name" value="FAD/NAD(P)-binding domain"/>
    <property type="match status" value="2"/>
</dbReference>
<organism evidence="7 8">
    <name type="scientific">Paraburkholderia elongata</name>
    <dbReference type="NCBI Taxonomy" id="2675747"/>
    <lineage>
        <taxon>Bacteria</taxon>
        <taxon>Pseudomonadati</taxon>
        <taxon>Pseudomonadota</taxon>
        <taxon>Betaproteobacteria</taxon>
        <taxon>Burkholderiales</taxon>
        <taxon>Burkholderiaceae</taxon>
        <taxon>Paraburkholderia</taxon>
    </lineage>
</organism>
<dbReference type="GO" id="GO:0005737">
    <property type="term" value="C:cytoplasm"/>
    <property type="evidence" value="ECO:0007669"/>
    <property type="project" value="TreeGrafter"/>
</dbReference>
<dbReference type="PRINTS" id="PR00368">
    <property type="entry name" value="FADPNR"/>
</dbReference>
<feature type="domain" description="Reductase C-terminal" evidence="6">
    <location>
        <begin position="320"/>
        <end position="404"/>
    </location>
</feature>
<keyword evidence="3" id="KW-0274">FAD</keyword>
<evidence type="ECO:0000313" key="8">
    <source>
        <dbReference type="Proteomes" id="UP000655523"/>
    </source>
</evidence>
<comment type="cofactor">
    <cofactor evidence="1">
        <name>FAD</name>
        <dbReference type="ChEBI" id="CHEBI:57692"/>
    </cofactor>
</comment>
<proteinExistence type="predicted"/>
<dbReference type="SUPFAM" id="SSF55424">
    <property type="entry name" value="FAD/NAD-linked reductases, dimerisation (C-terminal) domain"/>
    <property type="match status" value="1"/>
</dbReference>
<evidence type="ECO:0000256" key="1">
    <source>
        <dbReference type="ARBA" id="ARBA00001974"/>
    </source>
</evidence>
<dbReference type="Pfam" id="PF14759">
    <property type="entry name" value="Reductase_C"/>
    <property type="match status" value="1"/>
</dbReference>
<evidence type="ECO:0000259" key="5">
    <source>
        <dbReference type="Pfam" id="PF07992"/>
    </source>
</evidence>
<dbReference type="Gene3D" id="3.30.390.30">
    <property type="match status" value="1"/>
</dbReference>
<feature type="domain" description="FAD/NAD(P)-binding" evidence="5">
    <location>
        <begin position="3"/>
        <end position="301"/>
    </location>
</feature>
<evidence type="ECO:0000256" key="2">
    <source>
        <dbReference type="ARBA" id="ARBA00022630"/>
    </source>
</evidence>
<keyword evidence="4" id="KW-0560">Oxidoreductase</keyword>
<dbReference type="InterPro" id="IPR028202">
    <property type="entry name" value="Reductase_C"/>
</dbReference>
<keyword evidence="2" id="KW-0285">Flavoprotein</keyword>
<dbReference type="Pfam" id="PF07992">
    <property type="entry name" value="Pyr_redox_2"/>
    <property type="match status" value="1"/>
</dbReference>
<dbReference type="AlphaFoldDB" id="A0A972NV28"/>
<evidence type="ECO:0000256" key="4">
    <source>
        <dbReference type="ARBA" id="ARBA00023002"/>
    </source>
</evidence>
<dbReference type="SUPFAM" id="SSF51905">
    <property type="entry name" value="FAD/NAD(P)-binding domain"/>
    <property type="match status" value="1"/>
</dbReference>
<comment type="caution">
    <text evidence="7">The sequence shown here is derived from an EMBL/GenBank/DDBJ whole genome shotgun (WGS) entry which is preliminary data.</text>
</comment>
<dbReference type="Proteomes" id="UP000655523">
    <property type="component" value="Unassembled WGS sequence"/>
</dbReference>
<name>A0A972NV28_9BURK</name>
<dbReference type="PANTHER" id="PTHR43557">
    <property type="entry name" value="APOPTOSIS-INDUCING FACTOR 1"/>
    <property type="match status" value="1"/>
</dbReference>
<dbReference type="PRINTS" id="PR00411">
    <property type="entry name" value="PNDRDTASEI"/>
</dbReference>
<dbReference type="EMBL" id="WOEZ01000212">
    <property type="protein sequence ID" value="NPT60246.1"/>
    <property type="molecule type" value="Genomic_DNA"/>
</dbReference>
<dbReference type="PANTHER" id="PTHR43557:SF2">
    <property type="entry name" value="RIESKE DOMAIN-CONTAINING PROTEIN-RELATED"/>
    <property type="match status" value="1"/>
</dbReference>
<keyword evidence="8" id="KW-1185">Reference proteome</keyword>